<organism evidence="7 8">
    <name type="scientific">Penicillium cataractarum</name>
    <dbReference type="NCBI Taxonomy" id="2100454"/>
    <lineage>
        <taxon>Eukaryota</taxon>
        <taxon>Fungi</taxon>
        <taxon>Dikarya</taxon>
        <taxon>Ascomycota</taxon>
        <taxon>Pezizomycotina</taxon>
        <taxon>Eurotiomycetes</taxon>
        <taxon>Eurotiomycetidae</taxon>
        <taxon>Eurotiales</taxon>
        <taxon>Aspergillaceae</taxon>
        <taxon>Penicillium</taxon>
    </lineage>
</organism>
<keyword evidence="4 5" id="KW-0472">Membrane</keyword>
<dbReference type="EMBL" id="JAPZBS010000009">
    <property type="protein sequence ID" value="KAJ5358838.1"/>
    <property type="molecule type" value="Genomic_DNA"/>
</dbReference>
<name>A0A9W9UVB1_9EURO</name>
<dbReference type="GO" id="GO:0042908">
    <property type="term" value="P:xenobiotic transport"/>
    <property type="evidence" value="ECO:0007669"/>
    <property type="project" value="UniProtKB-ARBA"/>
</dbReference>
<feature type="domain" description="Major facilitator superfamily (MFS) profile" evidence="6">
    <location>
        <begin position="27"/>
        <end position="469"/>
    </location>
</feature>
<comment type="caution">
    <text evidence="7">The sequence shown here is derived from an EMBL/GenBank/DDBJ whole genome shotgun (WGS) entry which is preliminary data.</text>
</comment>
<evidence type="ECO:0000256" key="3">
    <source>
        <dbReference type="ARBA" id="ARBA00022989"/>
    </source>
</evidence>
<dbReference type="Gene3D" id="1.20.1250.20">
    <property type="entry name" value="MFS general substrate transporter like domains"/>
    <property type="match status" value="1"/>
</dbReference>
<dbReference type="OrthoDB" id="3936150at2759"/>
<comment type="subcellular location">
    <subcellularLocation>
        <location evidence="1">Membrane</location>
        <topology evidence="1">Multi-pass membrane protein</topology>
    </subcellularLocation>
</comment>
<dbReference type="GO" id="GO:0140115">
    <property type="term" value="P:export across plasma membrane"/>
    <property type="evidence" value="ECO:0007669"/>
    <property type="project" value="UniProtKB-ARBA"/>
</dbReference>
<feature type="transmembrane region" description="Helical" evidence="5">
    <location>
        <begin position="25"/>
        <end position="46"/>
    </location>
</feature>
<dbReference type="PANTHER" id="PTHR23502">
    <property type="entry name" value="MAJOR FACILITATOR SUPERFAMILY"/>
    <property type="match status" value="1"/>
</dbReference>
<feature type="transmembrane region" description="Helical" evidence="5">
    <location>
        <begin position="370"/>
        <end position="396"/>
    </location>
</feature>
<dbReference type="InterPro" id="IPR036259">
    <property type="entry name" value="MFS_trans_sf"/>
</dbReference>
<evidence type="ECO:0000256" key="2">
    <source>
        <dbReference type="ARBA" id="ARBA00022692"/>
    </source>
</evidence>
<dbReference type="GeneID" id="81443343"/>
<dbReference type="GO" id="GO:0015606">
    <property type="term" value="F:spermidine transmembrane transporter activity"/>
    <property type="evidence" value="ECO:0007669"/>
    <property type="project" value="TreeGrafter"/>
</dbReference>
<accession>A0A9W9UVB1</accession>
<reference evidence="7" key="1">
    <citation type="submission" date="2022-11" db="EMBL/GenBank/DDBJ databases">
        <authorList>
            <person name="Petersen C."/>
        </authorList>
    </citation>
    <scope>NUCLEOTIDE SEQUENCE</scope>
    <source>
        <strain evidence="7">IBT 29864</strain>
    </source>
</reference>
<dbReference type="InterPro" id="IPR011701">
    <property type="entry name" value="MFS"/>
</dbReference>
<feature type="transmembrane region" description="Helical" evidence="5">
    <location>
        <begin position="154"/>
        <end position="176"/>
    </location>
</feature>
<evidence type="ECO:0000256" key="5">
    <source>
        <dbReference type="SAM" id="Phobius"/>
    </source>
</evidence>
<dbReference type="GO" id="GO:0000297">
    <property type="term" value="F:spermine transmembrane transporter activity"/>
    <property type="evidence" value="ECO:0007669"/>
    <property type="project" value="TreeGrafter"/>
</dbReference>
<feature type="transmembrane region" description="Helical" evidence="5">
    <location>
        <begin position="253"/>
        <end position="279"/>
    </location>
</feature>
<gene>
    <name evidence="7" type="ORF">N7496_011251</name>
</gene>
<feature type="transmembrane region" description="Helical" evidence="5">
    <location>
        <begin position="58"/>
        <end position="80"/>
    </location>
</feature>
<feature type="transmembrane region" description="Helical" evidence="5">
    <location>
        <begin position="408"/>
        <end position="426"/>
    </location>
</feature>
<evidence type="ECO:0000313" key="8">
    <source>
        <dbReference type="Proteomes" id="UP001147782"/>
    </source>
</evidence>
<feature type="transmembrane region" description="Helical" evidence="5">
    <location>
        <begin position="291"/>
        <end position="316"/>
    </location>
</feature>
<dbReference type="Proteomes" id="UP001147782">
    <property type="component" value="Unassembled WGS sequence"/>
</dbReference>
<dbReference type="PANTHER" id="PTHR23502:SF38">
    <property type="entry name" value="POLYAMINE TRANSPORTER 4"/>
    <property type="match status" value="1"/>
</dbReference>
<feature type="transmembrane region" description="Helical" evidence="5">
    <location>
        <begin position="432"/>
        <end position="455"/>
    </location>
</feature>
<dbReference type="RefSeq" id="XP_056550124.1">
    <property type="nucleotide sequence ID" value="XM_056704164.1"/>
</dbReference>
<dbReference type="InterPro" id="IPR020846">
    <property type="entry name" value="MFS_dom"/>
</dbReference>
<keyword evidence="8" id="KW-1185">Reference proteome</keyword>
<evidence type="ECO:0000313" key="7">
    <source>
        <dbReference type="EMBL" id="KAJ5358838.1"/>
    </source>
</evidence>
<reference evidence="7" key="2">
    <citation type="journal article" date="2023" name="IMA Fungus">
        <title>Comparative genomic study of the Penicillium genus elucidates a diverse pangenome and 15 lateral gene transfer events.</title>
        <authorList>
            <person name="Petersen C."/>
            <person name="Sorensen T."/>
            <person name="Nielsen M.R."/>
            <person name="Sondergaard T.E."/>
            <person name="Sorensen J.L."/>
            <person name="Fitzpatrick D.A."/>
            <person name="Frisvad J.C."/>
            <person name="Nielsen K.L."/>
        </authorList>
    </citation>
    <scope>NUCLEOTIDE SEQUENCE</scope>
    <source>
        <strain evidence="7">IBT 29864</strain>
    </source>
</reference>
<feature type="transmembrane region" description="Helical" evidence="5">
    <location>
        <begin position="337"/>
        <end position="358"/>
    </location>
</feature>
<dbReference type="PROSITE" id="PS50850">
    <property type="entry name" value="MFS"/>
    <property type="match status" value="1"/>
</dbReference>
<feature type="transmembrane region" description="Helical" evidence="5">
    <location>
        <begin position="182"/>
        <end position="201"/>
    </location>
</feature>
<dbReference type="Pfam" id="PF07690">
    <property type="entry name" value="MFS_1"/>
    <property type="match status" value="1"/>
</dbReference>
<dbReference type="AlphaFoldDB" id="A0A9W9UVB1"/>
<evidence type="ECO:0000256" key="4">
    <source>
        <dbReference type="ARBA" id="ARBA00023136"/>
    </source>
</evidence>
<sequence>MNAIQDWTGPDDPENPRNFPLSVQIFSIVATTALAFVSSFSGAIYAPAQDDVMVSLSCNYEASLLPLALFNLGLAIGPLIGAPLSEHYGRKAVFVLTTPVFILFLLGSSFAKNITTLCICRLIAGVFAAPNVNNASALILDYSEVRYRGLNIGIYYSVPSMGASLGPLVGGFVIQATGNWRWTQWTAIIIAIVLWIPLLFTKETYKKVILRRRAIRLGLSDQSSHQTSKSKALRYFFTVLVRRPLHMLFTEPIVTFVSLYNGLIYGLLYTFVTCIPWIFRTYYGFDKTGESLSFLGASLGTLTACGPFVLMDYLFYQNKLRKWNNTHDQYVQPPPETRLVPALPGSVVLPISLFIAGWTAHYRMHWAVPIIFQGMAMMSCLLVYAGVSIFVLDAYGPLYGASASGAMMLARYAMSFAFPMFALRMFESLGVGWATSVLAFLTLMMAPIPWCFWTFGERLRRKSKYETSL</sequence>
<evidence type="ECO:0000256" key="1">
    <source>
        <dbReference type="ARBA" id="ARBA00004141"/>
    </source>
</evidence>
<dbReference type="GO" id="GO:0005886">
    <property type="term" value="C:plasma membrane"/>
    <property type="evidence" value="ECO:0007669"/>
    <property type="project" value="TreeGrafter"/>
</dbReference>
<keyword evidence="3 5" id="KW-1133">Transmembrane helix</keyword>
<keyword evidence="2 5" id="KW-0812">Transmembrane</keyword>
<proteinExistence type="predicted"/>
<evidence type="ECO:0000259" key="6">
    <source>
        <dbReference type="PROSITE" id="PS50850"/>
    </source>
</evidence>
<dbReference type="PROSITE" id="PS00216">
    <property type="entry name" value="SUGAR_TRANSPORT_1"/>
    <property type="match status" value="1"/>
</dbReference>
<protein>
    <submittedName>
        <fullName evidence="7">Major facilitator superfamily domain-containing protein</fullName>
    </submittedName>
</protein>
<feature type="transmembrane region" description="Helical" evidence="5">
    <location>
        <begin position="92"/>
        <end position="111"/>
    </location>
</feature>
<dbReference type="SUPFAM" id="SSF103473">
    <property type="entry name" value="MFS general substrate transporter"/>
    <property type="match status" value="1"/>
</dbReference>
<dbReference type="InterPro" id="IPR005829">
    <property type="entry name" value="Sugar_transporter_CS"/>
</dbReference>